<dbReference type="RefSeq" id="WP_057932054.1">
    <property type="nucleotide sequence ID" value="NZ_LMZQ01000005.1"/>
</dbReference>
<dbReference type="SUPFAM" id="SSF54593">
    <property type="entry name" value="Glyoxalase/Bleomycin resistance protein/Dihydroxybiphenyl dioxygenase"/>
    <property type="match status" value="1"/>
</dbReference>
<dbReference type="OrthoDB" id="9795306at2"/>
<accession>A0A0T5VRB1</accession>
<reference evidence="2 3" key="1">
    <citation type="submission" date="2015-11" db="EMBL/GenBank/DDBJ databases">
        <title>Sequence of Pedobacter ginsenosidimutans.</title>
        <authorList>
            <person name="Carson E."/>
            <person name="Keyser V."/>
            <person name="Newman J."/>
            <person name="Miller J."/>
        </authorList>
    </citation>
    <scope>NUCLEOTIDE SEQUENCE [LARGE SCALE GENOMIC DNA]</scope>
    <source>
        <strain evidence="2 3">KACC 14530</strain>
    </source>
</reference>
<organism evidence="2 3">
    <name type="scientific">Pedobacter ginsenosidimutans</name>
    <dbReference type="NCBI Taxonomy" id="687842"/>
    <lineage>
        <taxon>Bacteria</taxon>
        <taxon>Pseudomonadati</taxon>
        <taxon>Bacteroidota</taxon>
        <taxon>Sphingobacteriia</taxon>
        <taxon>Sphingobacteriales</taxon>
        <taxon>Sphingobacteriaceae</taxon>
        <taxon>Pedobacter</taxon>
    </lineage>
</organism>
<dbReference type="PANTHER" id="PTHR33990:SF1">
    <property type="entry name" value="PROTEIN YJDN"/>
    <property type="match status" value="1"/>
</dbReference>
<dbReference type="CDD" id="cd06588">
    <property type="entry name" value="PhnB_like"/>
    <property type="match status" value="1"/>
</dbReference>
<dbReference type="InterPro" id="IPR004360">
    <property type="entry name" value="Glyas_Fos-R_dOase_dom"/>
</dbReference>
<dbReference type="EMBL" id="LMZQ01000005">
    <property type="protein sequence ID" value="KRT16344.1"/>
    <property type="molecule type" value="Genomic_DNA"/>
</dbReference>
<dbReference type="Gene3D" id="3.10.180.10">
    <property type="entry name" value="2,3-Dihydroxybiphenyl 1,2-Dioxygenase, domain 1"/>
    <property type="match status" value="1"/>
</dbReference>
<evidence type="ECO:0000259" key="1">
    <source>
        <dbReference type="Pfam" id="PF00903"/>
    </source>
</evidence>
<sequence>MASINSYLTFNGNCREAMTFYQDCLGGELTLETIGESVIVDKMPNIMKRSIMHAVLAKDDLVIMATDMVEERGLIKGNSISMMLNCNSEEEAQSFYHKLSAGGKASHPLQETFWGALFGDLTDRFGNNWLINYDKNRSI</sequence>
<dbReference type="InterPro" id="IPR028973">
    <property type="entry name" value="PhnB-like"/>
</dbReference>
<dbReference type="Proteomes" id="UP000051950">
    <property type="component" value="Unassembled WGS sequence"/>
</dbReference>
<dbReference type="InterPro" id="IPR029068">
    <property type="entry name" value="Glyas_Bleomycin-R_OHBP_Dase"/>
</dbReference>
<dbReference type="Pfam" id="PF00903">
    <property type="entry name" value="Glyoxalase"/>
    <property type="match status" value="1"/>
</dbReference>
<dbReference type="STRING" id="687842.ASU31_09235"/>
<feature type="domain" description="Glyoxalase/fosfomycin resistance/dioxygenase" evidence="1">
    <location>
        <begin position="4"/>
        <end position="129"/>
    </location>
</feature>
<name>A0A0T5VRB1_9SPHI</name>
<protein>
    <submittedName>
        <fullName evidence="2">Glyoxalase</fullName>
    </submittedName>
</protein>
<evidence type="ECO:0000313" key="3">
    <source>
        <dbReference type="Proteomes" id="UP000051950"/>
    </source>
</evidence>
<gene>
    <name evidence="2" type="ORF">ASU31_09235</name>
</gene>
<proteinExistence type="predicted"/>
<comment type="caution">
    <text evidence="2">The sequence shown here is derived from an EMBL/GenBank/DDBJ whole genome shotgun (WGS) entry which is preliminary data.</text>
</comment>
<dbReference type="PANTHER" id="PTHR33990">
    <property type="entry name" value="PROTEIN YJDN-RELATED"/>
    <property type="match status" value="1"/>
</dbReference>
<evidence type="ECO:0000313" key="2">
    <source>
        <dbReference type="EMBL" id="KRT16344.1"/>
    </source>
</evidence>
<keyword evidence="3" id="KW-1185">Reference proteome</keyword>
<dbReference type="AlphaFoldDB" id="A0A0T5VRB1"/>